<evidence type="ECO:0000313" key="3">
    <source>
        <dbReference type="Proteomes" id="UP000823405"/>
    </source>
</evidence>
<feature type="compositionally biased region" description="Basic and acidic residues" evidence="1">
    <location>
        <begin position="50"/>
        <end position="65"/>
    </location>
</feature>
<proteinExistence type="predicted"/>
<protein>
    <submittedName>
        <fullName evidence="2">Uncharacterized protein</fullName>
    </submittedName>
</protein>
<feature type="region of interest" description="Disordered" evidence="1">
    <location>
        <begin position="1"/>
        <end position="124"/>
    </location>
</feature>
<organism evidence="2 3">
    <name type="scientific">Linnemannia gamsii</name>
    <dbReference type="NCBI Taxonomy" id="64522"/>
    <lineage>
        <taxon>Eukaryota</taxon>
        <taxon>Fungi</taxon>
        <taxon>Fungi incertae sedis</taxon>
        <taxon>Mucoromycota</taxon>
        <taxon>Mortierellomycotina</taxon>
        <taxon>Mortierellomycetes</taxon>
        <taxon>Mortierellales</taxon>
        <taxon>Mortierellaceae</taxon>
        <taxon>Linnemannia</taxon>
    </lineage>
</organism>
<feature type="compositionally biased region" description="Acidic residues" evidence="1">
    <location>
        <begin position="94"/>
        <end position="103"/>
    </location>
</feature>
<evidence type="ECO:0000256" key="1">
    <source>
        <dbReference type="SAM" id="MobiDB-lite"/>
    </source>
</evidence>
<accession>A0A9P6RB78</accession>
<sequence length="124" mass="13248">STTGDAAGYQDSFQTMVTDPSDAKPGPRKTATKKTTGSSPPRAAEGDTQLQRDFKFVVEGQEKAKAAKPVAFEVLPPFQVKSPAQTQSPSQDTPGDESMDQDAQESSPTPDFERNADGNRDQGE</sequence>
<keyword evidence="3" id="KW-1185">Reference proteome</keyword>
<feature type="compositionally biased region" description="Polar residues" evidence="1">
    <location>
        <begin position="82"/>
        <end position="93"/>
    </location>
</feature>
<feature type="non-terminal residue" evidence="2">
    <location>
        <position position="124"/>
    </location>
</feature>
<evidence type="ECO:0000313" key="2">
    <source>
        <dbReference type="EMBL" id="KAG0316324.1"/>
    </source>
</evidence>
<dbReference type="OrthoDB" id="654211at2759"/>
<feature type="compositionally biased region" description="Basic and acidic residues" evidence="1">
    <location>
        <begin position="111"/>
        <end position="124"/>
    </location>
</feature>
<reference evidence="2" key="1">
    <citation type="journal article" date="2020" name="Fungal Divers.">
        <title>Resolving the Mortierellaceae phylogeny through synthesis of multi-gene phylogenetics and phylogenomics.</title>
        <authorList>
            <person name="Vandepol N."/>
            <person name="Liber J."/>
            <person name="Desiro A."/>
            <person name="Na H."/>
            <person name="Kennedy M."/>
            <person name="Barry K."/>
            <person name="Grigoriev I.V."/>
            <person name="Miller A.N."/>
            <person name="O'Donnell K."/>
            <person name="Stajich J.E."/>
            <person name="Bonito G."/>
        </authorList>
    </citation>
    <scope>NUCLEOTIDE SEQUENCE</scope>
    <source>
        <strain evidence="2">NVP60</strain>
    </source>
</reference>
<dbReference type="AlphaFoldDB" id="A0A9P6RB78"/>
<gene>
    <name evidence="2" type="ORF">BGZ97_007074</name>
</gene>
<name>A0A9P6RB78_9FUNG</name>
<dbReference type="Proteomes" id="UP000823405">
    <property type="component" value="Unassembled WGS sequence"/>
</dbReference>
<comment type="caution">
    <text evidence="2">The sequence shown here is derived from an EMBL/GenBank/DDBJ whole genome shotgun (WGS) entry which is preliminary data.</text>
</comment>
<dbReference type="EMBL" id="JAAAIN010000313">
    <property type="protein sequence ID" value="KAG0316324.1"/>
    <property type="molecule type" value="Genomic_DNA"/>
</dbReference>